<organism evidence="13 14">
    <name type="scientific">Nakaseomyces bracarensis</name>
    <dbReference type="NCBI Taxonomy" id="273131"/>
    <lineage>
        <taxon>Eukaryota</taxon>
        <taxon>Fungi</taxon>
        <taxon>Dikarya</taxon>
        <taxon>Ascomycota</taxon>
        <taxon>Saccharomycotina</taxon>
        <taxon>Saccharomycetes</taxon>
        <taxon>Saccharomycetales</taxon>
        <taxon>Saccharomycetaceae</taxon>
        <taxon>Nakaseomyces</taxon>
    </lineage>
</organism>
<keyword evidence="9 10" id="KW-0539">Nucleus</keyword>
<dbReference type="Gene3D" id="2.130.10.10">
    <property type="entry name" value="YVTN repeat-like/Quinoprotein amine dehydrogenase"/>
    <property type="match status" value="1"/>
</dbReference>
<dbReference type="Pfam" id="PF07569">
    <property type="entry name" value="Hira"/>
    <property type="match status" value="1"/>
</dbReference>
<feature type="compositionally biased region" description="Polar residues" evidence="11">
    <location>
        <begin position="470"/>
        <end position="483"/>
    </location>
</feature>
<dbReference type="InterPro" id="IPR036322">
    <property type="entry name" value="WD40_repeat_dom_sf"/>
</dbReference>
<keyword evidence="4 10" id="KW-0853">WD repeat</keyword>
<evidence type="ECO:0000313" key="13">
    <source>
        <dbReference type="EMBL" id="KAL3230042.1"/>
    </source>
</evidence>
<comment type="function">
    <text evidence="10">Required for replication-independent chromatin assembly and for the periodic repression of histone gene transcription during the cell cycle.</text>
</comment>
<evidence type="ECO:0000256" key="11">
    <source>
        <dbReference type="SAM" id="MobiDB-lite"/>
    </source>
</evidence>
<dbReference type="InterPro" id="IPR031120">
    <property type="entry name" value="HIR1-like"/>
</dbReference>
<keyword evidence="6 10" id="KW-0156">Chromatin regulator</keyword>
<dbReference type="Proteomes" id="UP001623330">
    <property type="component" value="Unassembled WGS sequence"/>
</dbReference>
<accession>A0ABR4NPL1</accession>
<evidence type="ECO:0000259" key="12">
    <source>
        <dbReference type="Pfam" id="PF07569"/>
    </source>
</evidence>
<evidence type="ECO:0000256" key="10">
    <source>
        <dbReference type="RuleBase" id="RU364014"/>
    </source>
</evidence>
<keyword evidence="7 10" id="KW-0805">Transcription regulation</keyword>
<dbReference type="InterPro" id="IPR011494">
    <property type="entry name" value="HIRA-like_C"/>
</dbReference>
<name>A0ABR4NPL1_9SACH</name>
<reference evidence="13 14" key="1">
    <citation type="submission" date="2024-05" db="EMBL/GenBank/DDBJ databases">
        <title>Long read based assembly of the Candida bracarensis genome reveals expanded adhesin content.</title>
        <authorList>
            <person name="Marcet-Houben M."/>
            <person name="Ksiezopolska E."/>
            <person name="Gabaldon T."/>
        </authorList>
    </citation>
    <scope>NUCLEOTIDE SEQUENCE [LARGE SCALE GENOMIC DNA]</scope>
    <source>
        <strain evidence="13 14">CBM6</strain>
    </source>
</reference>
<feature type="compositionally biased region" description="Polar residues" evidence="11">
    <location>
        <begin position="406"/>
        <end position="416"/>
    </location>
</feature>
<keyword evidence="8 10" id="KW-0804">Transcription</keyword>
<comment type="subcellular location">
    <subcellularLocation>
        <location evidence="1 10">Nucleus</location>
    </subcellularLocation>
</comment>
<dbReference type="PANTHER" id="PTHR13831">
    <property type="entry name" value="MEMBER OF THE HIR1 FAMILY OF WD-REPEAT PROTEINS"/>
    <property type="match status" value="1"/>
</dbReference>
<feature type="region of interest" description="Disordered" evidence="11">
    <location>
        <begin position="383"/>
        <end position="582"/>
    </location>
</feature>
<dbReference type="SUPFAM" id="SSF50978">
    <property type="entry name" value="WD40 repeat-like"/>
    <property type="match status" value="1"/>
</dbReference>
<evidence type="ECO:0000256" key="9">
    <source>
        <dbReference type="ARBA" id="ARBA00023242"/>
    </source>
</evidence>
<feature type="domain" description="Protein HIRA-like C-terminal" evidence="12">
    <location>
        <begin position="692"/>
        <end position="930"/>
    </location>
</feature>
<feature type="compositionally biased region" description="Basic and acidic residues" evidence="11">
    <location>
        <begin position="432"/>
        <end position="455"/>
    </location>
</feature>
<evidence type="ECO:0000256" key="4">
    <source>
        <dbReference type="ARBA" id="ARBA00022574"/>
    </source>
</evidence>
<evidence type="ECO:0000256" key="7">
    <source>
        <dbReference type="ARBA" id="ARBA00023015"/>
    </source>
</evidence>
<evidence type="ECO:0000256" key="1">
    <source>
        <dbReference type="ARBA" id="ARBA00004123"/>
    </source>
</evidence>
<keyword evidence="3 10" id="KW-0678">Repressor</keyword>
<evidence type="ECO:0000256" key="8">
    <source>
        <dbReference type="ARBA" id="ARBA00023163"/>
    </source>
</evidence>
<protein>
    <recommendedName>
        <fullName evidence="10">Protein HIR</fullName>
    </recommendedName>
</protein>
<dbReference type="SUPFAM" id="SSF69322">
    <property type="entry name" value="Tricorn protease domain 2"/>
    <property type="match status" value="1"/>
</dbReference>
<feature type="compositionally biased region" description="Polar residues" evidence="11">
    <location>
        <begin position="513"/>
        <end position="533"/>
    </location>
</feature>
<dbReference type="InterPro" id="IPR015943">
    <property type="entry name" value="WD40/YVTN_repeat-like_dom_sf"/>
</dbReference>
<dbReference type="EMBL" id="JBEVYD010000010">
    <property type="protein sequence ID" value="KAL3230042.1"/>
    <property type="molecule type" value="Genomic_DNA"/>
</dbReference>
<evidence type="ECO:0000256" key="2">
    <source>
        <dbReference type="ARBA" id="ARBA00007306"/>
    </source>
</evidence>
<evidence type="ECO:0000256" key="3">
    <source>
        <dbReference type="ARBA" id="ARBA00022491"/>
    </source>
</evidence>
<evidence type="ECO:0000256" key="6">
    <source>
        <dbReference type="ARBA" id="ARBA00022853"/>
    </source>
</evidence>
<comment type="similarity">
    <text evidence="2 10">Belongs to the WD repeat HIR1 family.</text>
</comment>
<feature type="compositionally biased region" description="Low complexity" evidence="11">
    <location>
        <begin position="385"/>
        <end position="404"/>
    </location>
</feature>
<keyword evidence="5 10" id="KW-0677">Repeat</keyword>
<sequence length="997" mass="111928">MRLLKYPLEGYEGNASSIISIGDELLVLCGRKGSVKVWEQKLLLDTAFDKCALDTLKTKYVFNFEFENPEEELVFGMGDEQCLYLATEQRVYCYENWLKSLKGGATELKRQRIFQCQKGSIITDVKWDAKLKLLFVLADQPCRVYVFNLESPDKKKLCDIRLEKNIKPLTGIVDPSGAGTFTVLTSDKSIIVYHLNKEGKYKTVEKLLHHVLVYPLNYRITMPPQADYLPVINSLKGSTGTAGSTVTALFNRNLKYKVMATVIEPASTNTKVLVHSPKIYEKVNTKKGTRTRYNLLATSTNVDGTVLVWNSRRQKPLFNGIHISDSPITDMTWSSNGLTLFGISNDNVLYTFAFLESDLGNILPDQEIEEAWKSNKITNVLKVTKSSQSQKKPVSQEPSQPKSEANIVSTSNPVSENKQKTPETAESTTVTDQDHENTTKSETKTSDSIADDNKNNSKKKPSNNSSNKNTDAAKNGQNGNNSAKDGKVKTTEGVVNENSKTKIVDSNSDYKIDSTGQKSAAQNTDKNYPTTTVKIEVDSKQQPEKSGTQVSQDFKNPSYAVPKDLKRKPREDSVGNGSAKKQKKELEPLDFLDTNLILPNVAFSRIRLATPLIRMNFNYSPPTDEKLVINVRNGSGNEQKPTIIKLSDKSLGSEQSLFQDFIPKYITLVASGDSFWACSSDDGTLYIYNDSGRKIIPSLTIGVPISFLEACGSYLLCVSSIGELYCWDIKKGELAFPSNSVFPLLNPSLRYADDVLTRAENITMCSVTNDGFPLATLSNGDGYMFDRNMQCWLLISDGWWAYGSQYWDSTNSSTFIPDQQPKNINSTTTEQPNFLQSQGSIVSFMEKKTNNELTRKGRIKNLRRFARTILMKEGFENIEEVVTLSHLENRLLVTLRLHEDLEFKKFITLYAVKLGELGYIDRLEDLFAWLYNNGDLDQKLIKSISRTDLLKHLITACAKIRNIQRITNSYAEILGLLPNNIFFDKSTITEAENEVKI</sequence>
<proteinExistence type="inferred from homology"/>
<comment type="caution">
    <text evidence="13">The sequence shown here is derived from an EMBL/GenBank/DDBJ whole genome shotgun (WGS) entry which is preliminary data.</text>
</comment>
<keyword evidence="14" id="KW-1185">Reference proteome</keyword>
<feature type="compositionally biased region" description="Polar residues" evidence="11">
    <location>
        <begin position="544"/>
        <end position="555"/>
    </location>
</feature>
<evidence type="ECO:0000313" key="14">
    <source>
        <dbReference type="Proteomes" id="UP001623330"/>
    </source>
</evidence>
<dbReference type="PANTHER" id="PTHR13831:SF1">
    <property type="entry name" value="PROTEIN HIR2"/>
    <property type="match status" value="1"/>
</dbReference>
<gene>
    <name evidence="13" type="ORF">RNJ44_01405</name>
</gene>
<feature type="compositionally biased region" description="Basic and acidic residues" evidence="11">
    <location>
        <begin position="499"/>
        <end position="512"/>
    </location>
</feature>
<evidence type="ECO:0000256" key="5">
    <source>
        <dbReference type="ARBA" id="ARBA00022737"/>
    </source>
</evidence>